<keyword evidence="3" id="KW-1185">Reference proteome</keyword>
<dbReference type="STRING" id="89065.SAMN05216605_119116"/>
<dbReference type="Pfam" id="PF09490">
    <property type="entry name" value="CbtA"/>
    <property type="match status" value="1"/>
</dbReference>
<feature type="transmembrane region" description="Helical" evidence="1">
    <location>
        <begin position="84"/>
        <end position="107"/>
    </location>
</feature>
<feature type="transmembrane region" description="Helical" evidence="1">
    <location>
        <begin position="190"/>
        <end position="209"/>
    </location>
</feature>
<reference evidence="3" key="1">
    <citation type="submission" date="2016-10" db="EMBL/GenBank/DDBJ databases">
        <authorList>
            <person name="Varghese N."/>
            <person name="Submissions S."/>
        </authorList>
    </citation>
    <scope>NUCLEOTIDE SEQUENCE [LARGE SCALE GENOMIC DNA]</scope>
    <source>
        <strain evidence="3">ATCC 700689</strain>
    </source>
</reference>
<accession>A0A1G8PUR9</accession>
<feature type="transmembrane region" description="Helical" evidence="1">
    <location>
        <begin position="119"/>
        <end position="138"/>
    </location>
</feature>
<evidence type="ECO:0000313" key="3">
    <source>
        <dbReference type="Proteomes" id="UP000182894"/>
    </source>
</evidence>
<evidence type="ECO:0000313" key="2">
    <source>
        <dbReference type="EMBL" id="SDI96163.1"/>
    </source>
</evidence>
<evidence type="ECO:0000256" key="1">
    <source>
        <dbReference type="SAM" id="Phobius"/>
    </source>
</evidence>
<dbReference type="AlphaFoldDB" id="A0A1G8PUR9"/>
<feature type="transmembrane region" description="Helical" evidence="1">
    <location>
        <begin position="158"/>
        <end position="178"/>
    </location>
</feature>
<organism evidence="2 3">
    <name type="scientific">Pseudomonas abietaniphila</name>
    <dbReference type="NCBI Taxonomy" id="89065"/>
    <lineage>
        <taxon>Bacteria</taxon>
        <taxon>Pseudomonadati</taxon>
        <taxon>Pseudomonadota</taxon>
        <taxon>Gammaproteobacteria</taxon>
        <taxon>Pseudomonadales</taxon>
        <taxon>Pseudomonadaceae</taxon>
        <taxon>Pseudomonas</taxon>
    </lineage>
</organism>
<dbReference type="OrthoDB" id="6851830at2"/>
<name>A0A1G8PUR9_9PSED</name>
<sequence>MIGRLLLRGMFAGLLAGILAFGVAKIYGEPPLSRSIAVEESAEHAHGDAVPLHVHGAAEPAHVHKKTDSSNEEELVSRRVQSTVGLFTGIAVYSISLGGIFALVFAYSLGRFGRIRPRSLSLLLALAAFVAVILIPALKYPPNPPPAGLLETIGKRTTLFFLMMLVSISAMVISMSAGRKLVVRFGRVAGTVRAAIMYLIIVALAGYLFPSVDEVPESFSVSLLIEFRVASMGIQLVLWASMALIFGWYADRALKSYRW</sequence>
<feature type="transmembrane region" description="Helical" evidence="1">
    <location>
        <begin position="229"/>
        <end position="250"/>
    </location>
</feature>
<keyword evidence="1" id="KW-1133">Transmembrane helix</keyword>
<dbReference type="RefSeq" id="WP_074757832.1">
    <property type="nucleotide sequence ID" value="NZ_FNCO01000019.1"/>
</dbReference>
<dbReference type="InterPro" id="IPR012666">
    <property type="entry name" value="CbtA_put"/>
</dbReference>
<gene>
    <name evidence="2" type="ORF">SAMN05216605_119116</name>
</gene>
<dbReference type="EMBL" id="FNCO01000019">
    <property type="protein sequence ID" value="SDI96163.1"/>
    <property type="molecule type" value="Genomic_DNA"/>
</dbReference>
<dbReference type="Proteomes" id="UP000182894">
    <property type="component" value="Unassembled WGS sequence"/>
</dbReference>
<protein>
    <submittedName>
        <fullName evidence="2">Uncharacterized membrane protein, predicted cobalt tansporter CbtA</fullName>
    </submittedName>
</protein>
<keyword evidence="1" id="KW-0812">Transmembrane</keyword>
<proteinExistence type="predicted"/>
<keyword evidence="1" id="KW-0472">Membrane</keyword>